<protein>
    <submittedName>
        <fullName evidence="1">Uncharacterized protein</fullName>
    </submittedName>
</protein>
<dbReference type="AlphaFoldDB" id="A0AAV4QZA0"/>
<comment type="caution">
    <text evidence="1">The sequence shown here is derived from an EMBL/GenBank/DDBJ whole genome shotgun (WGS) entry which is preliminary data.</text>
</comment>
<feature type="non-terminal residue" evidence="1">
    <location>
        <position position="51"/>
    </location>
</feature>
<gene>
    <name evidence="1" type="ORF">CEXT_280011</name>
</gene>
<accession>A0AAV4QZA0</accession>
<reference evidence="1 2" key="1">
    <citation type="submission" date="2021-06" db="EMBL/GenBank/DDBJ databases">
        <title>Caerostris extrusa draft genome.</title>
        <authorList>
            <person name="Kono N."/>
            <person name="Arakawa K."/>
        </authorList>
    </citation>
    <scope>NUCLEOTIDE SEQUENCE [LARGE SCALE GENOMIC DNA]</scope>
</reference>
<keyword evidence="2" id="KW-1185">Reference proteome</keyword>
<proteinExistence type="predicted"/>
<dbReference type="EMBL" id="BPLR01006940">
    <property type="protein sequence ID" value="GIY13445.1"/>
    <property type="molecule type" value="Genomic_DNA"/>
</dbReference>
<name>A0AAV4QZA0_CAEEX</name>
<evidence type="ECO:0000313" key="1">
    <source>
        <dbReference type="EMBL" id="GIY13445.1"/>
    </source>
</evidence>
<organism evidence="1 2">
    <name type="scientific">Caerostris extrusa</name>
    <name type="common">Bark spider</name>
    <name type="synonym">Caerostris bankana</name>
    <dbReference type="NCBI Taxonomy" id="172846"/>
    <lineage>
        <taxon>Eukaryota</taxon>
        <taxon>Metazoa</taxon>
        <taxon>Ecdysozoa</taxon>
        <taxon>Arthropoda</taxon>
        <taxon>Chelicerata</taxon>
        <taxon>Arachnida</taxon>
        <taxon>Araneae</taxon>
        <taxon>Araneomorphae</taxon>
        <taxon>Entelegynae</taxon>
        <taxon>Araneoidea</taxon>
        <taxon>Araneidae</taxon>
        <taxon>Caerostris</taxon>
    </lineage>
</organism>
<sequence>MTPKGALMHNNANDRAVDYAVQLNPPLRSTSTPPRDSHRRLNRSLRLFILG</sequence>
<dbReference type="Proteomes" id="UP001054945">
    <property type="component" value="Unassembled WGS sequence"/>
</dbReference>
<evidence type="ECO:0000313" key="2">
    <source>
        <dbReference type="Proteomes" id="UP001054945"/>
    </source>
</evidence>